<feature type="active site" description="Proton acceptor" evidence="16">
    <location>
        <position position="1265"/>
    </location>
</feature>
<evidence type="ECO:0000256" key="16">
    <source>
        <dbReference type="PIRSR" id="PIRSR000127-1"/>
    </source>
</evidence>
<dbReference type="SMART" id="SM01008">
    <property type="entry name" value="Ald_Xan_dh_C"/>
    <property type="match status" value="1"/>
</dbReference>
<keyword evidence="8 18" id="KW-0479">Metal-binding</keyword>
<dbReference type="Gene3D" id="3.30.390.50">
    <property type="entry name" value="CO dehydrogenase flavoprotein, C-terminal domain"/>
    <property type="match status" value="1"/>
</dbReference>
<dbReference type="SUPFAM" id="SSF54292">
    <property type="entry name" value="2Fe-2S ferredoxin-like"/>
    <property type="match status" value="1"/>
</dbReference>
<evidence type="ECO:0000256" key="17">
    <source>
        <dbReference type="PIRSR" id="PIRSR000127-2"/>
    </source>
</evidence>
<feature type="binding site" evidence="18">
    <location>
        <position position="145"/>
    </location>
    <ligand>
        <name>[2Fe-2S] cluster</name>
        <dbReference type="ChEBI" id="CHEBI:190135"/>
        <label>2</label>
    </ligand>
</feature>
<dbReference type="PROSITE" id="PS51387">
    <property type="entry name" value="FAD_PCMH"/>
    <property type="match status" value="1"/>
</dbReference>
<dbReference type="PANTHER" id="PTHR11908:SF132">
    <property type="entry name" value="ALDEHYDE OXIDASE 1-RELATED"/>
    <property type="match status" value="1"/>
</dbReference>
<keyword evidence="5 18" id="KW-0500">Molybdenum</keyword>
<keyword evidence="14" id="KW-0576">Peroxisome</keyword>
<dbReference type="Pfam" id="PF00111">
    <property type="entry name" value="Fer2"/>
    <property type="match status" value="1"/>
</dbReference>
<evidence type="ECO:0000259" key="19">
    <source>
        <dbReference type="PROSITE" id="PS51085"/>
    </source>
</evidence>
<dbReference type="InterPro" id="IPR046867">
    <property type="entry name" value="AldOxase/xan_DH_MoCoBD2"/>
</dbReference>
<dbReference type="PIRSF" id="PIRSF000127">
    <property type="entry name" value="Xanthine_DH"/>
    <property type="match status" value="1"/>
</dbReference>
<dbReference type="Gene3D" id="1.10.150.120">
    <property type="entry name" value="[2Fe-2S]-binding domain"/>
    <property type="match status" value="1"/>
</dbReference>
<dbReference type="GO" id="GO:0016491">
    <property type="term" value="F:oxidoreductase activity"/>
    <property type="evidence" value="ECO:0007669"/>
    <property type="project" value="UniProtKB-KW"/>
</dbReference>
<dbReference type="Gene3D" id="3.10.20.30">
    <property type="match status" value="1"/>
</dbReference>
<dbReference type="InterPro" id="IPR002888">
    <property type="entry name" value="2Fe-2S-bd"/>
</dbReference>
<dbReference type="InterPro" id="IPR006058">
    <property type="entry name" value="2Fe2S_fd_BS"/>
</dbReference>
<feature type="binding site" evidence="18">
    <location>
        <position position="148"/>
    </location>
    <ligand>
        <name>[2Fe-2S] cluster</name>
        <dbReference type="ChEBI" id="CHEBI:190135"/>
        <label>2</label>
    </ligand>
</feature>
<dbReference type="InterPro" id="IPR016166">
    <property type="entry name" value="FAD-bd_PCMH"/>
</dbReference>
<dbReference type="SUPFAM" id="SSF56003">
    <property type="entry name" value="Molybdenum cofactor-binding domain"/>
    <property type="match status" value="1"/>
</dbReference>
<comment type="subunit">
    <text evidence="4">Homodimer.</text>
</comment>
<dbReference type="Gene3D" id="3.90.1170.50">
    <property type="entry name" value="Aldehyde oxidase/xanthine dehydrogenase, a/b hammerhead"/>
    <property type="match status" value="1"/>
</dbReference>
<evidence type="ECO:0000256" key="5">
    <source>
        <dbReference type="ARBA" id="ARBA00022505"/>
    </source>
</evidence>
<name>A0A8D8U731_9HEMI</name>
<dbReference type="FunFam" id="3.30.365.10:FF:000001">
    <property type="entry name" value="Xanthine dehydrogenase oxidase"/>
    <property type="match status" value="1"/>
</dbReference>
<dbReference type="SMART" id="SM01092">
    <property type="entry name" value="CO_deh_flav_C"/>
    <property type="match status" value="1"/>
</dbReference>
<evidence type="ECO:0000256" key="4">
    <source>
        <dbReference type="ARBA" id="ARBA00011738"/>
    </source>
</evidence>
<feature type="binding site" evidence="18">
    <location>
        <position position="75"/>
    </location>
    <ligand>
        <name>[2Fe-2S] cluster</name>
        <dbReference type="ChEBI" id="CHEBI:190135"/>
        <label>1</label>
    </ligand>
</feature>
<keyword evidence="12 18" id="KW-0411">Iron-sulfur</keyword>
<keyword evidence="9 17" id="KW-0274">FAD</keyword>
<dbReference type="EMBL" id="HBUF01339086">
    <property type="protein sequence ID" value="CAG6699599.1"/>
    <property type="molecule type" value="Transcribed_RNA"/>
</dbReference>
<evidence type="ECO:0000256" key="14">
    <source>
        <dbReference type="ARBA" id="ARBA00023140"/>
    </source>
</evidence>
<dbReference type="Gene3D" id="3.30.465.10">
    <property type="match status" value="1"/>
</dbReference>
<feature type="binding site" evidence="18">
    <location>
        <position position="937"/>
    </location>
    <ligand>
        <name>Mo-molybdopterin</name>
        <dbReference type="ChEBI" id="CHEBI:71302"/>
    </ligand>
    <ligandPart>
        <name>Mo</name>
        <dbReference type="ChEBI" id="CHEBI:28685"/>
    </ligandPart>
</feature>
<evidence type="ECO:0000256" key="13">
    <source>
        <dbReference type="ARBA" id="ARBA00023027"/>
    </source>
</evidence>
<comment type="cofactor">
    <cofactor evidence="18">
        <name>Mo-molybdopterin</name>
        <dbReference type="ChEBI" id="CHEBI:71302"/>
    </cofactor>
    <text evidence="18">Binds 1 Mo-molybdopterin (Mo-MPT) cofactor per subunit.</text>
</comment>
<evidence type="ECO:0000256" key="6">
    <source>
        <dbReference type="ARBA" id="ARBA00022630"/>
    </source>
</evidence>
<dbReference type="Pfam" id="PF00941">
    <property type="entry name" value="FAD_binding_5"/>
    <property type="match status" value="1"/>
</dbReference>
<dbReference type="Gene3D" id="3.30.365.10">
    <property type="entry name" value="Aldehyde oxidase/xanthine dehydrogenase, molybdopterin binding domain"/>
    <property type="match status" value="4"/>
</dbReference>
<dbReference type="PROSITE" id="PS51085">
    <property type="entry name" value="2FE2S_FER_2"/>
    <property type="match status" value="1"/>
</dbReference>
<feature type="domain" description="FAD-binding PCMH-type" evidence="20">
    <location>
        <begin position="254"/>
        <end position="437"/>
    </location>
</feature>
<feature type="domain" description="2Fe-2S ferredoxin-type" evidence="19">
    <location>
        <begin position="35"/>
        <end position="123"/>
    </location>
</feature>
<dbReference type="GO" id="GO:0071949">
    <property type="term" value="F:FAD binding"/>
    <property type="evidence" value="ECO:0007669"/>
    <property type="project" value="InterPro"/>
</dbReference>
<dbReference type="PANTHER" id="PTHR11908">
    <property type="entry name" value="XANTHINE DEHYDROGENASE"/>
    <property type="match status" value="1"/>
</dbReference>
<dbReference type="InterPro" id="IPR016208">
    <property type="entry name" value="Ald_Oxase/xanthine_DH-like"/>
</dbReference>
<accession>A0A8D8U731</accession>
<dbReference type="SUPFAM" id="SSF47741">
    <property type="entry name" value="CO dehydrogenase ISP C-domain like"/>
    <property type="match status" value="1"/>
</dbReference>
<feature type="binding site" evidence="18">
    <location>
        <position position="792"/>
    </location>
    <ligand>
        <name>Mo-molybdopterin</name>
        <dbReference type="ChEBI" id="CHEBI:71302"/>
    </ligand>
    <ligandPart>
        <name>Mo</name>
        <dbReference type="ChEBI" id="CHEBI:28685"/>
    </ligandPart>
</feature>
<evidence type="ECO:0000256" key="1">
    <source>
        <dbReference type="ARBA" id="ARBA00001974"/>
    </source>
</evidence>
<comment type="subcellular location">
    <subcellularLocation>
        <location evidence="2">Peroxisome</location>
    </subcellularLocation>
</comment>
<dbReference type="GO" id="GO:0005506">
    <property type="term" value="F:iron ion binding"/>
    <property type="evidence" value="ECO:0007669"/>
    <property type="project" value="InterPro"/>
</dbReference>
<evidence type="ECO:0000259" key="20">
    <source>
        <dbReference type="PROSITE" id="PS51387"/>
    </source>
</evidence>
<dbReference type="SUPFAM" id="SSF54665">
    <property type="entry name" value="CO dehydrogenase molybdoprotein N-domain-like"/>
    <property type="match status" value="1"/>
</dbReference>
<dbReference type="InterPro" id="IPR036683">
    <property type="entry name" value="CO_DH_flav_C_dom_sf"/>
</dbReference>
<dbReference type="InterPro" id="IPR036856">
    <property type="entry name" value="Ald_Oxase/Xan_DH_a/b_sf"/>
</dbReference>
<feature type="binding site" evidence="18">
    <location>
        <position position="1088"/>
    </location>
    <ligand>
        <name>Mo-molybdopterin</name>
        <dbReference type="ChEBI" id="CHEBI:71302"/>
    </ligand>
    <ligandPart>
        <name>Mo</name>
        <dbReference type="ChEBI" id="CHEBI:28685"/>
    </ligandPart>
</feature>
<evidence type="ECO:0000256" key="8">
    <source>
        <dbReference type="ARBA" id="ARBA00022723"/>
    </source>
</evidence>
<dbReference type="FunFam" id="3.10.20.30:FF:000012">
    <property type="entry name" value="Xanthine dehydrogenase/oxidase"/>
    <property type="match status" value="1"/>
</dbReference>
<dbReference type="InterPro" id="IPR002346">
    <property type="entry name" value="Mopterin_DH_FAD-bd"/>
</dbReference>
<dbReference type="GO" id="GO:0005777">
    <property type="term" value="C:peroxisome"/>
    <property type="evidence" value="ECO:0007669"/>
    <property type="project" value="UniProtKB-SubCell"/>
</dbReference>
<comment type="cofactor">
    <cofactor evidence="1 17">
        <name>FAD</name>
        <dbReference type="ChEBI" id="CHEBI:57692"/>
    </cofactor>
</comment>
<keyword evidence="7 18" id="KW-0001">2Fe-2S</keyword>
<dbReference type="InterPro" id="IPR036318">
    <property type="entry name" value="FAD-bd_PCMH-like_sf"/>
</dbReference>
<comment type="cofactor">
    <cofactor evidence="18">
        <name>[2Fe-2S] cluster</name>
        <dbReference type="ChEBI" id="CHEBI:190135"/>
    </cofactor>
    <text evidence="18">Binds 2 [2Fe-2S] clusters.</text>
</comment>
<dbReference type="SUPFAM" id="SSF56176">
    <property type="entry name" value="FAD-binding/transporter-associated domain-like"/>
    <property type="match status" value="1"/>
</dbReference>
<feature type="binding site" evidence="18">
    <location>
        <position position="83"/>
    </location>
    <ligand>
        <name>[2Fe-2S] cluster</name>
        <dbReference type="ChEBI" id="CHEBI:190135"/>
        <label>1</label>
    </ligand>
</feature>
<sequence>MEIGQIGDTVKGGQFTLQTMGAHTSLHKELELKGSEVKFSINGKLYTVGKEVPLGTRLVDYVRDVAGLKGTKYMCREGGCGVCTVMVKSSHPVTKEELVYSVNACLVFVQMCNGWAITTIEGLGSKKHGYHTVQSRLANMNGTQCGYCSPGMVMAMQSFLEGHKEKVSKAEIEAALGGNICRCTGYRPILDTFQSFASDPSERVKQKCLDIEDLCNKDCKKPCNGEKPCNGNCSFEGAEFVDASALELSQVPCSVALNDKWFIVSTVEEIFQIFDMIPDDQNYMLVAGSTAHGVYRIRQPIVYFIQINNVTTLRKTDVTPDSLVMGASTTLTEAMDLFDKMSQKYSQFKYLSILTDHLNKVAHHAVRNVGTIGGNLAIKHAHPEFPSDLFLLLETVGATLTIRESSGLESTISPAEFLQTNMNKKLIISITFSPKTKGTYYLRTFKIMPRAQNAHAIVNAGFLFNFDPADKMKKVTAPPCIVYGGISSQFVHATNLEQQVVGKSLLNPEDFKSAINILSAELKPSNSEEIGSIHLTPEPEFDATYRKNLALSLFYKFVLGLSKDEVSPKYISGAQTIQDERPVSDGQLHFNTDKKMWPLTKPIPKIDGLVQCAGEAEYVNDIPRIEGELFAAVLMADRGPAKIKSIDASKALKQPGVHSFITAKDIPGKNIMVELNEAEKIFAEDEVQYAGQFIGAIIADNIQTATEAIELIKVTYSELKKPQISLRKIVESGNTSRVKKGAEITATTVKPPGVHKFKGTVELGGQYYYTMEPQTALCVPSEDGVDVFAASQWVTLVQEMVAGAINLSNNRVNVKTRRVGGGYGSKLSRSCFPAVIAAVCSSNINKPVKVVMPIETMSSGLGRRYSIFATYEGSADEKGVIQTLNSTINVDEGATLNENSIDVMALGLRQISLYESSTWSVVLNSVVTDSPTTTWTRSPGMTEIAAYIEHIMEHIALVVKVDAADVRVANLSLPQAKSLLQQVRTDNQYDDRARTIVDFNEKNRWRKKGISLSTTVFPIGFFDTSYAILSVFKKDATVAILTSGIEIGQGLHTKVAQACAYELNIPIDLIVMKPSLSHVFPNSSGTGGSTGSDQAAWCIIQCCKELKLRLQPVYDKNPGKEWKDIIFAAANQSIDLQVTKSLTPTQNPDQTKPYSVLSAAITEIELDILTGQHQVTRVDILQDAGISVNPDIDVGQIQGAFIMGLGNWTTEHMIRNEDTGALMSNRTWNYKPPGAKDIPVDFRVTFLKADKDPRSGPYGGKAVGEPPLLTSCSVMYAIKMAIKSARKDAGLADEYFDMSAPFTSENIFLHSGVSHDKFLLK</sequence>
<comment type="cofactor">
    <cofactor evidence="15">
        <name>[2Fe-2S] cluster</name>
        <dbReference type="ChEBI" id="CHEBI:190135"/>
    </cofactor>
</comment>
<proteinExistence type="inferred from homology"/>
<dbReference type="InterPro" id="IPR005107">
    <property type="entry name" value="CO_DH_flav_C"/>
</dbReference>
<dbReference type="InterPro" id="IPR008274">
    <property type="entry name" value="AldOxase/xan_DH_MoCoBD1"/>
</dbReference>
<dbReference type="InterPro" id="IPR036010">
    <property type="entry name" value="2Fe-2S_ferredoxin-like_sf"/>
</dbReference>
<keyword evidence="10" id="KW-0560">Oxidoreductase</keyword>
<protein>
    <submittedName>
        <fullName evidence="21">Xanthine dehydrogenase</fullName>
    </submittedName>
</protein>
<organism evidence="21">
    <name type="scientific">Cacopsylla melanoneura</name>
    <dbReference type="NCBI Taxonomy" id="428564"/>
    <lineage>
        <taxon>Eukaryota</taxon>
        <taxon>Metazoa</taxon>
        <taxon>Ecdysozoa</taxon>
        <taxon>Arthropoda</taxon>
        <taxon>Hexapoda</taxon>
        <taxon>Insecta</taxon>
        <taxon>Pterygota</taxon>
        <taxon>Neoptera</taxon>
        <taxon>Paraneoptera</taxon>
        <taxon>Hemiptera</taxon>
        <taxon>Sternorrhyncha</taxon>
        <taxon>Psylloidea</taxon>
        <taxon>Psyllidae</taxon>
        <taxon>Psyllinae</taxon>
        <taxon>Cacopsylla</taxon>
    </lineage>
</organism>
<dbReference type="InterPro" id="IPR037165">
    <property type="entry name" value="AldOxase/xan_DH_Mopterin-bd_sf"/>
</dbReference>
<dbReference type="InterPro" id="IPR036884">
    <property type="entry name" value="2Fe-2S-bd_dom_sf"/>
</dbReference>
<dbReference type="FunFam" id="3.30.465.10:FF:000013">
    <property type="entry name" value="Aldehyde oxidase"/>
    <property type="match status" value="1"/>
</dbReference>
<dbReference type="InterPro" id="IPR000674">
    <property type="entry name" value="Ald_Oxase/Xan_DH_a/b"/>
</dbReference>
<evidence type="ECO:0000313" key="21">
    <source>
        <dbReference type="EMBL" id="CAG6699599.1"/>
    </source>
</evidence>
<dbReference type="InterPro" id="IPR012675">
    <property type="entry name" value="Beta-grasp_dom_sf"/>
</dbReference>
<evidence type="ECO:0000256" key="7">
    <source>
        <dbReference type="ARBA" id="ARBA00022714"/>
    </source>
</evidence>
<reference evidence="21" key="1">
    <citation type="submission" date="2021-05" db="EMBL/GenBank/DDBJ databases">
        <authorList>
            <person name="Alioto T."/>
            <person name="Alioto T."/>
            <person name="Gomez Garrido J."/>
        </authorList>
    </citation>
    <scope>NUCLEOTIDE SEQUENCE</scope>
</reference>
<feature type="binding site" evidence="18">
    <location>
        <position position="181"/>
    </location>
    <ligand>
        <name>[2Fe-2S] cluster</name>
        <dbReference type="ChEBI" id="CHEBI:190135"/>
        <label>2</label>
    </ligand>
</feature>
<evidence type="ECO:0000256" key="3">
    <source>
        <dbReference type="ARBA" id="ARBA00006849"/>
    </source>
</evidence>
<feature type="binding site" evidence="18">
    <location>
        <position position="183"/>
    </location>
    <ligand>
        <name>[2Fe-2S] cluster</name>
        <dbReference type="ChEBI" id="CHEBI:190135"/>
        <label>2</label>
    </ligand>
</feature>
<dbReference type="SUPFAM" id="SSF55447">
    <property type="entry name" value="CO dehydrogenase flavoprotein C-terminal domain-like"/>
    <property type="match status" value="1"/>
</dbReference>
<dbReference type="Pfam" id="PF02738">
    <property type="entry name" value="MoCoBD_1"/>
    <property type="match status" value="1"/>
</dbReference>
<dbReference type="Pfam" id="PF03450">
    <property type="entry name" value="CO_deh_flav_C"/>
    <property type="match status" value="1"/>
</dbReference>
<dbReference type="InterPro" id="IPR016169">
    <property type="entry name" value="FAD-bd_PCMH_sub2"/>
</dbReference>
<evidence type="ECO:0000256" key="2">
    <source>
        <dbReference type="ARBA" id="ARBA00004275"/>
    </source>
</evidence>
<evidence type="ECO:0000256" key="9">
    <source>
        <dbReference type="ARBA" id="ARBA00022827"/>
    </source>
</evidence>
<keyword evidence="6" id="KW-0285">Flavoprotein</keyword>
<evidence type="ECO:0000256" key="15">
    <source>
        <dbReference type="ARBA" id="ARBA00034078"/>
    </source>
</evidence>
<dbReference type="Pfam" id="PF20256">
    <property type="entry name" value="MoCoBD_2"/>
    <property type="match status" value="1"/>
</dbReference>
<evidence type="ECO:0000256" key="10">
    <source>
        <dbReference type="ARBA" id="ARBA00023002"/>
    </source>
</evidence>
<evidence type="ECO:0000256" key="11">
    <source>
        <dbReference type="ARBA" id="ARBA00023004"/>
    </source>
</evidence>
<dbReference type="Pfam" id="PF01315">
    <property type="entry name" value="Ald_Xan_dh_C"/>
    <property type="match status" value="1"/>
</dbReference>
<comment type="similarity">
    <text evidence="3">Belongs to the xanthine dehydrogenase family.</text>
</comment>
<keyword evidence="13" id="KW-0520">NAD</keyword>
<dbReference type="CDD" id="cd00207">
    <property type="entry name" value="fer2"/>
    <property type="match status" value="1"/>
</dbReference>
<evidence type="ECO:0000256" key="12">
    <source>
        <dbReference type="ARBA" id="ARBA00023014"/>
    </source>
</evidence>
<feature type="binding site" evidence="18">
    <location>
        <position position="105"/>
    </location>
    <ligand>
        <name>[2Fe-2S] cluster</name>
        <dbReference type="ChEBI" id="CHEBI:190135"/>
        <label>1</label>
    </ligand>
</feature>
<feature type="binding site" evidence="17">
    <location>
        <position position="446"/>
    </location>
    <ligand>
        <name>FAD</name>
        <dbReference type="ChEBI" id="CHEBI:57692"/>
    </ligand>
</feature>
<dbReference type="Pfam" id="PF01799">
    <property type="entry name" value="Fer2_2"/>
    <property type="match status" value="1"/>
</dbReference>
<dbReference type="GO" id="GO:0051537">
    <property type="term" value="F:2 iron, 2 sulfur cluster binding"/>
    <property type="evidence" value="ECO:0007669"/>
    <property type="project" value="UniProtKB-KW"/>
</dbReference>
<dbReference type="EMBL" id="HBUF01339085">
    <property type="protein sequence ID" value="CAG6699597.1"/>
    <property type="molecule type" value="Transcribed_RNA"/>
</dbReference>
<dbReference type="FunFam" id="3.90.1170.50:FF:000001">
    <property type="entry name" value="Aldehyde oxidase 1"/>
    <property type="match status" value="1"/>
</dbReference>
<evidence type="ECO:0000256" key="18">
    <source>
        <dbReference type="PIRSR" id="PIRSR000127-3"/>
    </source>
</evidence>
<keyword evidence="11 18" id="KW-0408">Iron</keyword>
<dbReference type="PROSITE" id="PS00197">
    <property type="entry name" value="2FE2S_FER_1"/>
    <property type="match status" value="1"/>
</dbReference>
<dbReference type="InterPro" id="IPR001041">
    <property type="entry name" value="2Fe-2S_ferredoxin-type"/>
</dbReference>
<feature type="binding site" evidence="18">
    <location>
        <position position="80"/>
    </location>
    <ligand>
        <name>[2Fe-2S] cluster</name>
        <dbReference type="ChEBI" id="CHEBI:190135"/>
        <label>1</label>
    </ligand>
</feature>